<feature type="transmembrane region" description="Helical" evidence="1">
    <location>
        <begin position="52"/>
        <end position="69"/>
    </location>
</feature>
<dbReference type="HOGENOM" id="CLU_1680206_0_0_1"/>
<keyword evidence="3" id="KW-1185">Reference proteome</keyword>
<accession>D6X3D6</accession>
<dbReference type="EMBL" id="KQ971372">
    <property type="protein sequence ID" value="EFA09765.1"/>
    <property type="molecule type" value="Genomic_DNA"/>
</dbReference>
<proteinExistence type="predicted"/>
<name>D6X3D6_TRICA</name>
<dbReference type="AlphaFoldDB" id="D6X3D6"/>
<evidence type="ECO:0000313" key="3">
    <source>
        <dbReference type="Proteomes" id="UP000007266"/>
    </source>
</evidence>
<dbReference type="InParanoid" id="D6X3D6"/>
<reference evidence="2 3" key="1">
    <citation type="journal article" date="2008" name="Nature">
        <title>The genome of the model beetle and pest Tribolium castaneum.</title>
        <authorList>
            <consortium name="Tribolium Genome Sequencing Consortium"/>
            <person name="Richards S."/>
            <person name="Gibbs R.A."/>
            <person name="Weinstock G.M."/>
            <person name="Brown S.J."/>
            <person name="Denell R."/>
            <person name="Beeman R.W."/>
            <person name="Gibbs R."/>
            <person name="Beeman R.W."/>
            <person name="Brown S.J."/>
            <person name="Bucher G."/>
            <person name="Friedrich M."/>
            <person name="Grimmelikhuijzen C.J."/>
            <person name="Klingler M."/>
            <person name="Lorenzen M."/>
            <person name="Richards S."/>
            <person name="Roth S."/>
            <person name="Schroder R."/>
            <person name="Tautz D."/>
            <person name="Zdobnov E.M."/>
            <person name="Muzny D."/>
            <person name="Gibbs R.A."/>
            <person name="Weinstock G.M."/>
            <person name="Attaway T."/>
            <person name="Bell S."/>
            <person name="Buhay C.J."/>
            <person name="Chandrabose M.N."/>
            <person name="Chavez D."/>
            <person name="Clerk-Blankenburg K.P."/>
            <person name="Cree A."/>
            <person name="Dao M."/>
            <person name="Davis C."/>
            <person name="Chacko J."/>
            <person name="Dinh H."/>
            <person name="Dugan-Rocha S."/>
            <person name="Fowler G."/>
            <person name="Garner T.T."/>
            <person name="Garnes J."/>
            <person name="Gnirke A."/>
            <person name="Hawes A."/>
            <person name="Hernandez J."/>
            <person name="Hines S."/>
            <person name="Holder M."/>
            <person name="Hume J."/>
            <person name="Jhangiani S.N."/>
            <person name="Joshi V."/>
            <person name="Khan Z.M."/>
            <person name="Jackson L."/>
            <person name="Kovar C."/>
            <person name="Kowis A."/>
            <person name="Lee S."/>
            <person name="Lewis L.R."/>
            <person name="Margolis J."/>
            <person name="Morgan M."/>
            <person name="Nazareth L.V."/>
            <person name="Nguyen N."/>
            <person name="Okwuonu G."/>
            <person name="Parker D."/>
            <person name="Richards S."/>
            <person name="Ruiz S.J."/>
            <person name="Santibanez J."/>
            <person name="Savard J."/>
            <person name="Scherer S.E."/>
            <person name="Schneider B."/>
            <person name="Sodergren E."/>
            <person name="Tautz D."/>
            <person name="Vattahil S."/>
            <person name="Villasana D."/>
            <person name="White C.S."/>
            <person name="Wright R."/>
            <person name="Park Y."/>
            <person name="Beeman R.W."/>
            <person name="Lord J."/>
            <person name="Oppert B."/>
            <person name="Lorenzen M."/>
            <person name="Brown S."/>
            <person name="Wang L."/>
            <person name="Savard J."/>
            <person name="Tautz D."/>
            <person name="Richards S."/>
            <person name="Weinstock G."/>
            <person name="Gibbs R.A."/>
            <person name="Liu Y."/>
            <person name="Worley K."/>
            <person name="Weinstock G."/>
            <person name="Elsik C.G."/>
            <person name="Reese J.T."/>
            <person name="Elhaik E."/>
            <person name="Landan G."/>
            <person name="Graur D."/>
            <person name="Arensburger P."/>
            <person name="Atkinson P."/>
            <person name="Beeman R.W."/>
            <person name="Beidler J."/>
            <person name="Brown S.J."/>
            <person name="Demuth J.P."/>
            <person name="Drury D.W."/>
            <person name="Du Y.Z."/>
            <person name="Fujiwara H."/>
            <person name="Lorenzen M."/>
            <person name="Maselli V."/>
            <person name="Osanai M."/>
            <person name="Park Y."/>
            <person name="Robertson H.M."/>
            <person name="Tu Z."/>
            <person name="Wang J.J."/>
            <person name="Wang S."/>
            <person name="Richards S."/>
            <person name="Song H."/>
            <person name="Zhang L."/>
            <person name="Sodergren E."/>
            <person name="Werner D."/>
            <person name="Stanke M."/>
            <person name="Morgenstern B."/>
            <person name="Solovyev V."/>
            <person name="Kosarev P."/>
            <person name="Brown G."/>
            <person name="Chen H.C."/>
            <person name="Ermolaeva O."/>
            <person name="Hlavina W."/>
            <person name="Kapustin Y."/>
            <person name="Kiryutin B."/>
            <person name="Kitts P."/>
            <person name="Maglott D."/>
            <person name="Pruitt K."/>
            <person name="Sapojnikov V."/>
            <person name="Souvorov A."/>
            <person name="Mackey A.J."/>
            <person name="Waterhouse R.M."/>
            <person name="Wyder S."/>
            <person name="Zdobnov E.M."/>
            <person name="Zdobnov E.M."/>
            <person name="Wyder S."/>
            <person name="Kriventseva E.V."/>
            <person name="Kadowaki T."/>
            <person name="Bork P."/>
            <person name="Aranda M."/>
            <person name="Bao R."/>
            <person name="Beermann A."/>
            <person name="Berns N."/>
            <person name="Bolognesi R."/>
            <person name="Bonneton F."/>
            <person name="Bopp D."/>
            <person name="Brown S.J."/>
            <person name="Bucher G."/>
            <person name="Butts T."/>
            <person name="Chaumot A."/>
            <person name="Denell R.E."/>
            <person name="Ferrier D.E."/>
            <person name="Friedrich M."/>
            <person name="Gordon C.M."/>
            <person name="Jindra M."/>
            <person name="Klingler M."/>
            <person name="Lan Q."/>
            <person name="Lattorff H.M."/>
            <person name="Laudet V."/>
            <person name="von Levetsow C."/>
            <person name="Liu Z."/>
            <person name="Lutz R."/>
            <person name="Lynch J.A."/>
            <person name="da Fonseca R.N."/>
            <person name="Posnien N."/>
            <person name="Reuter R."/>
            <person name="Roth S."/>
            <person name="Savard J."/>
            <person name="Schinko J.B."/>
            <person name="Schmitt C."/>
            <person name="Schoppmeier M."/>
            <person name="Schroder R."/>
            <person name="Shippy T.D."/>
            <person name="Simonnet F."/>
            <person name="Marques-Souza H."/>
            <person name="Tautz D."/>
            <person name="Tomoyasu Y."/>
            <person name="Trauner J."/>
            <person name="Van der Zee M."/>
            <person name="Vervoort M."/>
            <person name="Wittkopp N."/>
            <person name="Wimmer E.A."/>
            <person name="Yang X."/>
            <person name="Jones A.K."/>
            <person name="Sattelle D.B."/>
            <person name="Ebert P.R."/>
            <person name="Nelson D."/>
            <person name="Scott J.G."/>
            <person name="Beeman R.W."/>
            <person name="Muthukrishnan S."/>
            <person name="Kramer K.J."/>
            <person name="Arakane Y."/>
            <person name="Beeman R.W."/>
            <person name="Zhu Q."/>
            <person name="Hogenkamp D."/>
            <person name="Dixit R."/>
            <person name="Oppert B."/>
            <person name="Jiang H."/>
            <person name="Zou Z."/>
            <person name="Marshall J."/>
            <person name="Elpidina E."/>
            <person name="Vinokurov K."/>
            <person name="Oppert C."/>
            <person name="Zou Z."/>
            <person name="Evans J."/>
            <person name="Lu Z."/>
            <person name="Zhao P."/>
            <person name="Sumathipala N."/>
            <person name="Altincicek B."/>
            <person name="Vilcinskas A."/>
            <person name="Williams M."/>
            <person name="Hultmark D."/>
            <person name="Hetru C."/>
            <person name="Jiang H."/>
            <person name="Grimmelikhuijzen C.J."/>
            <person name="Hauser F."/>
            <person name="Cazzamali G."/>
            <person name="Williamson M."/>
            <person name="Park Y."/>
            <person name="Li B."/>
            <person name="Tanaka Y."/>
            <person name="Predel R."/>
            <person name="Neupert S."/>
            <person name="Schachtner J."/>
            <person name="Verleyen P."/>
            <person name="Raible F."/>
            <person name="Bork P."/>
            <person name="Friedrich M."/>
            <person name="Walden K.K."/>
            <person name="Robertson H.M."/>
            <person name="Angeli S."/>
            <person name="Foret S."/>
            <person name="Bucher G."/>
            <person name="Schuetz S."/>
            <person name="Maleszka R."/>
            <person name="Wimmer E.A."/>
            <person name="Beeman R.W."/>
            <person name="Lorenzen M."/>
            <person name="Tomoyasu Y."/>
            <person name="Miller S.C."/>
            <person name="Grossmann D."/>
            <person name="Bucher G."/>
        </authorList>
    </citation>
    <scope>NUCLEOTIDE SEQUENCE [LARGE SCALE GENOMIC DNA]</scope>
    <source>
        <strain evidence="2 3">Georgia GA2</strain>
    </source>
</reference>
<keyword evidence="1" id="KW-0812">Transmembrane</keyword>
<gene>
    <name evidence="2" type="primary">GLEAN_11906</name>
    <name evidence="2" type="ORF">TcasGA2_TC011906</name>
</gene>
<evidence type="ECO:0000256" key="1">
    <source>
        <dbReference type="SAM" id="Phobius"/>
    </source>
</evidence>
<dbReference type="Proteomes" id="UP000007266">
    <property type="component" value="Linkage group 9"/>
</dbReference>
<keyword evidence="1" id="KW-0472">Membrane</keyword>
<keyword evidence="1" id="KW-1133">Transmembrane helix</keyword>
<reference evidence="2 3" key="2">
    <citation type="journal article" date="2010" name="Nucleic Acids Res.">
        <title>BeetleBase in 2010: revisions to provide comprehensive genomic information for Tribolium castaneum.</title>
        <authorList>
            <person name="Kim H.S."/>
            <person name="Murphy T."/>
            <person name="Xia J."/>
            <person name="Caragea D."/>
            <person name="Park Y."/>
            <person name="Beeman R.W."/>
            <person name="Lorenzen M.D."/>
            <person name="Butcher S."/>
            <person name="Manak J.R."/>
            <person name="Brown S.J."/>
        </authorList>
    </citation>
    <scope>GENOME REANNOTATION</scope>
    <source>
        <strain evidence="2 3">Georgia GA2</strain>
    </source>
</reference>
<organism evidence="2 3">
    <name type="scientific">Tribolium castaneum</name>
    <name type="common">Red flour beetle</name>
    <dbReference type="NCBI Taxonomy" id="7070"/>
    <lineage>
        <taxon>Eukaryota</taxon>
        <taxon>Metazoa</taxon>
        <taxon>Ecdysozoa</taxon>
        <taxon>Arthropoda</taxon>
        <taxon>Hexapoda</taxon>
        <taxon>Insecta</taxon>
        <taxon>Pterygota</taxon>
        <taxon>Neoptera</taxon>
        <taxon>Endopterygota</taxon>
        <taxon>Coleoptera</taxon>
        <taxon>Polyphaga</taxon>
        <taxon>Cucujiformia</taxon>
        <taxon>Tenebrionidae</taxon>
        <taxon>Tenebrionidae incertae sedis</taxon>
        <taxon>Tribolium</taxon>
    </lineage>
</organism>
<evidence type="ECO:0000313" key="2">
    <source>
        <dbReference type="EMBL" id="EFA09765.1"/>
    </source>
</evidence>
<protein>
    <submittedName>
        <fullName evidence="2">Uncharacterized protein</fullName>
    </submittedName>
</protein>
<sequence>MNALGFRIRELSHRNATITLDAARHTKYKIFTRFFGRISSGKSTFCPTGPQIFSLSCFLLFLAWIMRIPRPRLRRRTFRVKKYFQYLRTSKGPVQVQLTKLDVSRHRHQLGLRETTKFLAEVIRQRNYLLLKQGSRLSLLLVCYKFRRPWWKSSITF</sequence>